<dbReference type="RefSeq" id="WP_155038235.1">
    <property type="nucleotide sequence ID" value="NZ_JBHGCD010000001.1"/>
</dbReference>
<accession>A0A844HKY0</accession>
<dbReference type="OrthoDB" id="7867799at2"/>
<evidence type="ECO:0000259" key="1">
    <source>
        <dbReference type="Pfam" id="PF06568"/>
    </source>
</evidence>
<feature type="domain" description="YjiS-like" evidence="1">
    <location>
        <begin position="29"/>
        <end position="59"/>
    </location>
</feature>
<gene>
    <name evidence="2" type="ORF">GL300_03910</name>
</gene>
<proteinExistence type="predicted"/>
<dbReference type="EMBL" id="WMIG01000001">
    <property type="protein sequence ID" value="MTH58352.1"/>
    <property type="molecule type" value="Genomic_DNA"/>
</dbReference>
<reference evidence="2 3" key="1">
    <citation type="submission" date="2019-11" db="EMBL/GenBank/DDBJ databases">
        <authorList>
            <person name="Dong K."/>
        </authorList>
    </citation>
    <scope>NUCLEOTIDE SEQUENCE [LARGE SCALE GENOMIC DNA]</scope>
    <source>
        <strain evidence="2 3">NBRC 112902</strain>
    </source>
</reference>
<name>A0A844HKY0_9RHOB</name>
<organism evidence="2 3">
    <name type="scientific">Paracoccus litorisediminis</name>
    <dbReference type="NCBI Taxonomy" id="2006130"/>
    <lineage>
        <taxon>Bacteria</taxon>
        <taxon>Pseudomonadati</taxon>
        <taxon>Pseudomonadota</taxon>
        <taxon>Alphaproteobacteria</taxon>
        <taxon>Rhodobacterales</taxon>
        <taxon>Paracoccaceae</taxon>
        <taxon>Paracoccus</taxon>
    </lineage>
</organism>
<dbReference type="AlphaFoldDB" id="A0A844HKY0"/>
<evidence type="ECO:0000313" key="2">
    <source>
        <dbReference type="EMBL" id="MTH58352.1"/>
    </source>
</evidence>
<keyword evidence="3" id="KW-1185">Reference proteome</keyword>
<evidence type="ECO:0000313" key="3">
    <source>
        <dbReference type="Proteomes" id="UP000449846"/>
    </source>
</evidence>
<protein>
    <submittedName>
        <fullName evidence="2">DUF1127 domain-containing protein</fullName>
    </submittedName>
</protein>
<dbReference type="InterPro" id="IPR009506">
    <property type="entry name" value="YjiS-like"/>
</dbReference>
<dbReference type="Pfam" id="PF06568">
    <property type="entry name" value="YjiS-like"/>
    <property type="match status" value="1"/>
</dbReference>
<sequence length="72" mass="8358">MAIQSTEFAPSLRARVDAIFARIGQGMTNYADRRSRRREIEALEALSDKELADMGIARDRIVHYVFRDMVWL</sequence>
<comment type="caution">
    <text evidence="2">The sequence shown here is derived from an EMBL/GenBank/DDBJ whole genome shotgun (WGS) entry which is preliminary data.</text>
</comment>
<dbReference type="Proteomes" id="UP000449846">
    <property type="component" value="Unassembled WGS sequence"/>
</dbReference>